<dbReference type="EC" id="2.7.4.9" evidence="2 12"/>
<dbReference type="InterPro" id="IPR018095">
    <property type="entry name" value="Thymidylate_kin_CS"/>
</dbReference>
<sequence length="201" mass="22746">MSGLFITLEGIDGAGKSSHIDWLEQQFVQQGRQVVRTREPGGTPVAEQLRQLVLNEDMSDLSELLLVFAARDDHLKKVILPSLAAGKVVLCDRFTDSTIAYQGYGRGVSLNVIQQFKDLIQKGLEPDITFVFDIDPMIANERMAASRTHKDRFEQEALDFFNKVRHGFIKQSQTSARYCLIDSSQSMDVIRQQLWQKVVSL</sequence>
<keyword evidence="4 12" id="KW-0808">Transferase</keyword>
<feature type="binding site" evidence="12">
    <location>
        <begin position="10"/>
        <end position="17"/>
    </location>
    <ligand>
        <name>ATP</name>
        <dbReference type="ChEBI" id="CHEBI:30616"/>
    </ligand>
</feature>
<dbReference type="Pfam" id="PF02223">
    <property type="entry name" value="Thymidylate_kin"/>
    <property type="match status" value="1"/>
</dbReference>
<dbReference type="InterPro" id="IPR018094">
    <property type="entry name" value="Thymidylate_kinase"/>
</dbReference>
<dbReference type="RefSeq" id="WP_038499680.1">
    <property type="nucleotide sequence ID" value="NZ_AFWK01000017.1"/>
</dbReference>
<keyword evidence="7 12" id="KW-0418">Kinase</keyword>
<dbReference type="STRING" id="1072685.IX83_04610"/>
<dbReference type="eggNOG" id="COG0125">
    <property type="taxonomic scope" value="Bacteria"/>
</dbReference>
<evidence type="ECO:0000259" key="13">
    <source>
        <dbReference type="Pfam" id="PF02223"/>
    </source>
</evidence>
<accession>A0A077DDI7</accession>
<dbReference type="CDD" id="cd01672">
    <property type="entry name" value="TMPK"/>
    <property type="match status" value="1"/>
</dbReference>
<organism evidence="14 15">
    <name type="scientific">Basilea psittacipulmonis DSM 24701</name>
    <dbReference type="NCBI Taxonomy" id="1072685"/>
    <lineage>
        <taxon>Bacteria</taxon>
        <taxon>Pseudomonadati</taxon>
        <taxon>Pseudomonadota</taxon>
        <taxon>Betaproteobacteria</taxon>
        <taxon>Burkholderiales</taxon>
        <taxon>Alcaligenaceae</taxon>
        <taxon>Basilea</taxon>
    </lineage>
</organism>
<dbReference type="KEGG" id="bpsi:IX83_04610"/>
<comment type="similarity">
    <text evidence="1 12">Belongs to the thymidylate kinase family.</text>
</comment>
<name>A0A077DDI7_9BURK</name>
<keyword evidence="15" id="KW-1185">Reference proteome</keyword>
<evidence type="ECO:0000256" key="1">
    <source>
        <dbReference type="ARBA" id="ARBA00009776"/>
    </source>
</evidence>
<dbReference type="AlphaFoldDB" id="A0A077DDI7"/>
<dbReference type="Proteomes" id="UP000028945">
    <property type="component" value="Chromosome"/>
</dbReference>
<dbReference type="GO" id="GO:0005829">
    <property type="term" value="C:cytosol"/>
    <property type="evidence" value="ECO:0007669"/>
    <property type="project" value="TreeGrafter"/>
</dbReference>
<dbReference type="EMBL" id="CP009238">
    <property type="protein sequence ID" value="AIL32684.1"/>
    <property type="molecule type" value="Genomic_DNA"/>
</dbReference>
<evidence type="ECO:0000256" key="10">
    <source>
        <dbReference type="ARBA" id="ARBA00048743"/>
    </source>
</evidence>
<comment type="catalytic activity">
    <reaction evidence="10 12">
        <text>dTMP + ATP = dTDP + ADP</text>
        <dbReference type="Rhea" id="RHEA:13517"/>
        <dbReference type="ChEBI" id="CHEBI:30616"/>
        <dbReference type="ChEBI" id="CHEBI:58369"/>
        <dbReference type="ChEBI" id="CHEBI:63528"/>
        <dbReference type="ChEBI" id="CHEBI:456216"/>
        <dbReference type="EC" id="2.7.4.9"/>
    </reaction>
</comment>
<dbReference type="PANTHER" id="PTHR10344">
    <property type="entry name" value="THYMIDYLATE KINASE"/>
    <property type="match status" value="1"/>
</dbReference>
<dbReference type="OrthoDB" id="9774907at2"/>
<protein>
    <recommendedName>
        <fullName evidence="3 12">Thymidylate kinase</fullName>
        <ecNumber evidence="2 12">2.7.4.9</ecNumber>
    </recommendedName>
    <alternativeName>
        <fullName evidence="9 12">dTMP kinase</fullName>
    </alternativeName>
</protein>
<evidence type="ECO:0000256" key="6">
    <source>
        <dbReference type="ARBA" id="ARBA00022741"/>
    </source>
</evidence>
<dbReference type="GO" id="GO:0005524">
    <property type="term" value="F:ATP binding"/>
    <property type="evidence" value="ECO:0007669"/>
    <property type="project" value="UniProtKB-UniRule"/>
</dbReference>
<evidence type="ECO:0000256" key="2">
    <source>
        <dbReference type="ARBA" id="ARBA00012980"/>
    </source>
</evidence>
<dbReference type="HOGENOM" id="CLU_049131_0_2_4"/>
<reference evidence="14 15" key="1">
    <citation type="journal article" date="2014" name="BMC Genomics">
        <title>A genomic perspective on a new bacterial genus and species from the Alcaligenaceae family, Basilea psittacipulmonis.</title>
        <authorList>
            <person name="Whiteson K.L."/>
            <person name="Hernandez D."/>
            <person name="Lazarevic V."/>
            <person name="Gaia N."/>
            <person name="Farinelli L."/>
            <person name="Francois P."/>
            <person name="Pilo P."/>
            <person name="Frey J."/>
            <person name="Schrenzel J."/>
        </authorList>
    </citation>
    <scope>NUCLEOTIDE SEQUENCE [LARGE SCALE GENOMIC DNA]</scope>
    <source>
        <strain evidence="14 15">DSM 24701</strain>
    </source>
</reference>
<evidence type="ECO:0000256" key="4">
    <source>
        <dbReference type="ARBA" id="ARBA00022679"/>
    </source>
</evidence>
<dbReference type="SUPFAM" id="SSF52540">
    <property type="entry name" value="P-loop containing nucleoside triphosphate hydrolases"/>
    <property type="match status" value="1"/>
</dbReference>
<keyword evidence="8 12" id="KW-0067">ATP-binding</keyword>
<evidence type="ECO:0000256" key="7">
    <source>
        <dbReference type="ARBA" id="ARBA00022777"/>
    </source>
</evidence>
<evidence type="ECO:0000313" key="14">
    <source>
        <dbReference type="EMBL" id="AIL32684.1"/>
    </source>
</evidence>
<evidence type="ECO:0000256" key="8">
    <source>
        <dbReference type="ARBA" id="ARBA00022840"/>
    </source>
</evidence>
<gene>
    <name evidence="12" type="primary">tmk</name>
    <name evidence="14" type="ORF">IX83_04610</name>
</gene>
<evidence type="ECO:0000256" key="9">
    <source>
        <dbReference type="ARBA" id="ARBA00029962"/>
    </source>
</evidence>
<dbReference type="FunFam" id="3.40.50.300:FF:000225">
    <property type="entry name" value="Thymidylate kinase"/>
    <property type="match status" value="1"/>
</dbReference>
<proteinExistence type="inferred from homology"/>
<feature type="domain" description="Thymidylate kinase-like" evidence="13">
    <location>
        <begin position="8"/>
        <end position="193"/>
    </location>
</feature>
<evidence type="ECO:0000256" key="5">
    <source>
        <dbReference type="ARBA" id="ARBA00022727"/>
    </source>
</evidence>
<dbReference type="PANTHER" id="PTHR10344:SF4">
    <property type="entry name" value="UMP-CMP KINASE 2, MITOCHONDRIAL"/>
    <property type="match status" value="1"/>
</dbReference>
<comment type="function">
    <text evidence="11 12">Phosphorylation of dTMP to form dTDP in both de novo and salvage pathways of dTTP synthesis.</text>
</comment>
<dbReference type="PROSITE" id="PS01331">
    <property type="entry name" value="THYMIDYLATE_KINASE"/>
    <property type="match status" value="1"/>
</dbReference>
<dbReference type="InterPro" id="IPR027417">
    <property type="entry name" value="P-loop_NTPase"/>
</dbReference>
<dbReference type="GO" id="GO:0004798">
    <property type="term" value="F:dTMP kinase activity"/>
    <property type="evidence" value="ECO:0007669"/>
    <property type="project" value="UniProtKB-UniRule"/>
</dbReference>
<evidence type="ECO:0000256" key="12">
    <source>
        <dbReference type="HAMAP-Rule" id="MF_00165"/>
    </source>
</evidence>
<keyword evidence="5 12" id="KW-0545">Nucleotide biosynthesis</keyword>
<dbReference type="GO" id="GO:0006227">
    <property type="term" value="P:dUDP biosynthetic process"/>
    <property type="evidence" value="ECO:0007669"/>
    <property type="project" value="TreeGrafter"/>
</dbReference>
<dbReference type="GO" id="GO:0006235">
    <property type="term" value="P:dTTP biosynthetic process"/>
    <property type="evidence" value="ECO:0007669"/>
    <property type="project" value="UniProtKB-UniRule"/>
</dbReference>
<evidence type="ECO:0000256" key="11">
    <source>
        <dbReference type="ARBA" id="ARBA00057735"/>
    </source>
</evidence>
<dbReference type="GO" id="GO:0006233">
    <property type="term" value="P:dTDP biosynthetic process"/>
    <property type="evidence" value="ECO:0007669"/>
    <property type="project" value="InterPro"/>
</dbReference>
<dbReference type="Gene3D" id="3.40.50.300">
    <property type="entry name" value="P-loop containing nucleotide triphosphate hydrolases"/>
    <property type="match status" value="1"/>
</dbReference>
<dbReference type="HAMAP" id="MF_00165">
    <property type="entry name" value="Thymidylate_kinase"/>
    <property type="match status" value="1"/>
</dbReference>
<dbReference type="NCBIfam" id="TIGR00041">
    <property type="entry name" value="DTMP_kinase"/>
    <property type="match status" value="1"/>
</dbReference>
<evidence type="ECO:0000256" key="3">
    <source>
        <dbReference type="ARBA" id="ARBA00017144"/>
    </source>
</evidence>
<evidence type="ECO:0000313" key="15">
    <source>
        <dbReference type="Proteomes" id="UP000028945"/>
    </source>
</evidence>
<keyword evidence="6 12" id="KW-0547">Nucleotide-binding</keyword>
<dbReference type="InterPro" id="IPR039430">
    <property type="entry name" value="Thymidylate_kin-like_dom"/>
</dbReference>